<dbReference type="PANTHER" id="PTHR35568">
    <property type="entry name" value="TRANSCRIPTIONAL REGULATOR DAUR"/>
    <property type="match status" value="1"/>
</dbReference>
<name>A0A1I1W2M4_9BACI</name>
<sequence length="219" mass="24732">MDRQDEIIFSQAIRTADILVEMLGPKCEVAIHDFSNLERSLIYLAGTLTNRRIGSPITDLVLKELQREQDGAQDFANYKTVSKEGLVMKSSTVFLRNDSNKVIGALCMNIDISLMIQIGGEIQDFITFDSGIEDNKESFHTTVHEVIGDMTTEALRKFHKAATLLERDEKIDVIRELEKKGAFLIKGSTEYVASVMGVSKYTIYNYLQKVRTEVNLNKT</sequence>
<proteinExistence type="predicted"/>
<evidence type="ECO:0000313" key="3">
    <source>
        <dbReference type="EMBL" id="SFD87210.1"/>
    </source>
</evidence>
<gene>
    <name evidence="3" type="ORF">SAMN05216238_10559</name>
</gene>
<organism evidence="3 4">
    <name type="scientific">Lentibacillus persicus</name>
    <dbReference type="NCBI Taxonomy" id="640948"/>
    <lineage>
        <taxon>Bacteria</taxon>
        <taxon>Bacillati</taxon>
        <taxon>Bacillota</taxon>
        <taxon>Bacilli</taxon>
        <taxon>Bacillales</taxon>
        <taxon>Bacillaceae</taxon>
        <taxon>Lentibacillus</taxon>
    </lineage>
</organism>
<dbReference type="InterPro" id="IPR039445">
    <property type="entry name" value="DauR-like_HTH"/>
</dbReference>
<feature type="domain" description="YheO-like" evidence="1">
    <location>
        <begin position="11"/>
        <end position="117"/>
    </location>
</feature>
<protein>
    <submittedName>
        <fullName evidence="3">Predicted transcriptional regulator YheO, contains PAS and DNA-binding HTH domains</fullName>
    </submittedName>
</protein>
<dbReference type="Proteomes" id="UP000199474">
    <property type="component" value="Unassembled WGS sequence"/>
</dbReference>
<dbReference type="PANTHER" id="PTHR35568:SF1">
    <property type="entry name" value="TRANSCRIPTIONAL REGULATOR DAUR"/>
    <property type="match status" value="1"/>
</dbReference>
<dbReference type="Pfam" id="PF13309">
    <property type="entry name" value="HTH_22"/>
    <property type="match status" value="1"/>
</dbReference>
<dbReference type="GO" id="GO:0003677">
    <property type="term" value="F:DNA binding"/>
    <property type="evidence" value="ECO:0007669"/>
    <property type="project" value="UniProtKB-KW"/>
</dbReference>
<dbReference type="STRING" id="640948.SAMN05216238_10559"/>
<dbReference type="OrthoDB" id="9796595at2"/>
<evidence type="ECO:0000313" key="4">
    <source>
        <dbReference type="Proteomes" id="UP000199474"/>
    </source>
</evidence>
<dbReference type="EMBL" id="FOMR01000005">
    <property type="protein sequence ID" value="SFD87210.1"/>
    <property type="molecule type" value="Genomic_DNA"/>
</dbReference>
<reference evidence="4" key="1">
    <citation type="submission" date="2016-10" db="EMBL/GenBank/DDBJ databases">
        <authorList>
            <person name="Varghese N."/>
            <person name="Submissions S."/>
        </authorList>
    </citation>
    <scope>NUCLEOTIDE SEQUENCE [LARGE SCALE GENOMIC DNA]</scope>
    <source>
        <strain evidence="4">DSM 22530</strain>
    </source>
</reference>
<dbReference type="InterPro" id="IPR039446">
    <property type="entry name" value="DauR-like"/>
</dbReference>
<evidence type="ECO:0000259" key="2">
    <source>
        <dbReference type="Pfam" id="PF13309"/>
    </source>
</evidence>
<dbReference type="InterPro" id="IPR013559">
    <property type="entry name" value="YheO"/>
</dbReference>
<dbReference type="RefSeq" id="WP_090084136.1">
    <property type="nucleotide sequence ID" value="NZ_FOMR01000005.1"/>
</dbReference>
<dbReference type="Pfam" id="PF08348">
    <property type="entry name" value="PAS_6"/>
    <property type="match status" value="1"/>
</dbReference>
<accession>A0A1I1W2M4</accession>
<feature type="domain" description="Transcriptional regulator DauR-like HTH" evidence="2">
    <location>
        <begin position="149"/>
        <end position="207"/>
    </location>
</feature>
<evidence type="ECO:0000259" key="1">
    <source>
        <dbReference type="Pfam" id="PF08348"/>
    </source>
</evidence>
<dbReference type="AlphaFoldDB" id="A0A1I1W2M4"/>
<keyword evidence="3" id="KW-0238">DNA-binding</keyword>
<keyword evidence="4" id="KW-1185">Reference proteome</keyword>